<evidence type="ECO:0000256" key="16">
    <source>
        <dbReference type="SAM" id="MobiDB-lite"/>
    </source>
</evidence>
<evidence type="ECO:0000256" key="7">
    <source>
        <dbReference type="ARBA" id="ARBA00022553"/>
    </source>
</evidence>
<name>O41442_IBDV</name>
<feature type="region of interest" description="Disordered" evidence="16">
    <location>
        <begin position="858"/>
        <end position="891"/>
    </location>
</feature>
<dbReference type="InterPro" id="IPR043502">
    <property type="entry name" value="DNA/RNA_pol_sf"/>
</dbReference>
<evidence type="ECO:0000256" key="15">
    <source>
        <dbReference type="ARBA" id="ARBA00032403"/>
    </source>
</evidence>
<evidence type="ECO:0000256" key="1">
    <source>
        <dbReference type="ARBA" id="ARBA00004328"/>
    </source>
</evidence>
<feature type="domain" description="Birnavirus RNA-directed RNA polymerase palm" evidence="17">
    <location>
        <begin position="13"/>
        <end position="547"/>
    </location>
</feature>
<evidence type="ECO:0000256" key="5">
    <source>
        <dbReference type="ARBA" id="ARBA00022484"/>
    </source>
</evidence>
<feature type="domain" description="RNA-directed RNA polymerase thumb" evidence="18">
    <location>
        <begin position="548"/>
        <end position="709"/>
    </location>
</feature>
<reference evidence="20" key="2">
    <citation type="submission" date="1997-09" db="EMBL/GenBank/DDBJ databases">
        <title>An extra large VP1 in a 'classical' strain of avibirnaviruses.</title>
        <authorList>
            <person name="Kibenge F.S."/>
            <person name="Qian B."/>
            <person name="Nagarajan M.M."/>
        </authorList>
    </citation>
    <scope>NUCLEOTIDE SEQUENCE</scope>
    <source>
        <strain evidence="20">QC-2</strain>
        <tissue evidence="20">Kidney cortex</tissue>
    </source>
</reference>
<keyword evidence="11" id="KW-0946">Virion</keyword>
<keyword evidence="6" id="KW-0191">Covalent protein-RNA linkage</keyword>
<evidence type="ECO:0000256" key="3">
    <source>
        <dbReference type="ARBA" id="ARBA00012494"/>
    </source>
</evidence>
<feature type="domain" description="RNA-directed RNA polymerase C-terminal birnavirus" evidence="19">
    <location>
        <begin position="711"/>
        <end position="817"/>
    </location>
</feature>
<dbReference type="Pfam" id="PF20488">
    <property type="entry name" value="Birna_VP1_thumb"/>
    <property type="match status" value="1"/>
</dbReference>
<evidence type="ECO:0000256" key="8">
    <source>
        <dbReference type="ARBA" id="ARBA00022679"/>
    </source>
</evidence>
<dbReference type="Gene3D" id="3.90.1730.10">
    <property type="entry name" value="Infectious bursal virus vp1 polymerase domain"/>
    <property type="match status" value="3"/>
</dbReference>
<reference evidence="20" key="1">
    <citation type="submission" date="1996-07" db="EMBL/GenBank/DDBJ databases">
        <authorList>
            <person name="Kibenge F."/>
        </authorList>
    </citation>
    <scope>NUCLEOTIDE SEQUENCE</scope>
    <source>
        <strain evidence="20">QC-2</strain>
        <tissue evidence="20">Kidney cortex</tissue>
    </source>
</reference>
<proteinExistence type="predicted"/>
<evidence type="ECO:0000256" key="4">
    <source>
        <dbReference type="ARBA" id="ARBA00022412"/>
    </source>
</evidence>
<keyword evidence="13" id="KW-0342">GTP-binding</keyword>
<keyword evidence="12" id="KW-0693">Viral RNA replication</keyword>
<keyword evidence="10" id="KW-0547">Nucleotide-binding</keyword>
<keyword evidence="9" id="KW-0548">Nucleotidyltransferase</keyword>
<evidence type="ECO:0000259" key="19">
    <source>
        <dbReference type="Pfam" id="PF20489"/>
    </source>
</evidence>
<evidence type="ECO:0000256" key="14">
    <source>
        <dbReference type="ARBA" id="ARBA00024712"/>
    </source>
</evidence>
<keyword evidence="8" id="KW-0808">Transferase</keyword>
<dbReference type="GO" id="GO:0044423">
    <property type="term" value="C:virion component"/>
    <property type="evidence" value="ECO:0007669"/>
    <property type="project" value="UniProtKB-KW"/>
</dbReference>
<keyword evidence="7" id="KW-0597">Phosphoprotein</keyword>
<organismHost>
    <name type="scientific">Gallus gallus</name>
    <name type="common">Chicken</name>
    <dbReference type="NCBI Taxonomy" id="9031"/>
</organismHost>
<comment type="function">
    <text evidence="14">RNA-dependent RNA polymerase which is found both free and covalently attached to the genomic RNA. May also contain guanylyl and methyl transferase activities.</text>
</comment>
<evidence type="ECO:0000259" key="17">
    <source>
        <dbReference type="Pfam" id="PF04197"/>
    </source>
</evidence>
<feature type="compositionally biased region" description="Basic residues" evidence="16">
    <location>
        <begin position="879"/>
        <end position="891"/>
    </location>
</feature>
<dbReference type="InterPro" id="IPR007100">
    <property type="entry name" value="Birnavirus_RdRp_palm"/>
</dbReference>
<dbReference type="EC" id="2.7.7.48" evidence="3"/>
<dbReference type="Pfam" id="PF04197">
    <property type="entry name" value="Birna_RdRp_palm"/>
    <property type="match status" value="1"/>
</dbReference>
<evidence type="ECO:0000256" key="6">
    <source>
        <dbReference type="ARBA" id="ARBA00022520"/>
    </source>
</evidence>
<organism evidence="20">
    <name type="scientific">Avian infectious bursal disease virus</name>
    <name type="common">IBDV</name>
    <name type="synonym">Gumboro disease virus</name>
    <dbReference type="NCBI Taxonomy" id="10995"/>
    <lineage>
        <taxon>Viruses</taxon>
        <taxon>Riboviria</taxon>
        <taxon>Orthornavirae</taxon>
        <taxon>Birnaviridae</taxon>
        <taxon>Avibirnavirus</taxon>
        <taxon>Avibirnavirus gumboroense</taxon>
    </lineage>
</organism>
<dbReference type="Gene3D" id="6.10.140.300">
    <property type="match status" value="1"/>
</dbReference>
<dbReference type="InterPro" id="IPR046750">
    <property type="entry name" value="Birnavirus_RdRp_C"/>
</dbReference>
<dbReference type="SUPFAM" id="SSF56672">
    <property type="entry name" value="DNA/RNA polymerases"/>
    <property type="match status" value="1"/>
</dbReference>
<dbReference type="GO" id="GO:0003968">
    <property type="term" value="F:RNA-directed RNA polymerase activity"/>
    <property type="evidence" value="ECO:0007669"/>
    <property type="project" value="UniProtKB-KW"/>
</dbReference>
<keyword evidence="5" id="KW-0696">RNA-directed RNA polymerase</keyword>
<dbReference type="Gene3D" id="1.10.1740.80">
    <property type="match status" value="1"/>
</dbReference>
<organismHost>
    <name type="scientific">Meleagris gallopavo</name>
    <name type="common">Wild turkey</name>
    <dbReference type="NCBI Taxonomy" id="9103"/>
</organismHost>
<accession>O41442</accession>
<evidence type="ECO:0000256" key="11">
    <source>
        <dbReference type="ARBA" id="ARBA00022844"/>
    </source>
</evidence>
<sequence>MLVAPLLDDSATMSDIFNSPQARTKISAAFGIKPTAGQDVEELLIPKVWMPPEDPLASPSRLAKFLRENGYKVLQPRSLPENEEYETDQILPDLAWMRQIEGAVLKPTLSLPIGDQEYFPKYYPTHRPSKEKTNAYPPDIALLKQMIYLFLQVPEANEGLKDEVTLLTQNIRDKAYGSGTYMGQATRLVAMKEVATGRNPNKDPLKLGYTFESIAQLLDITLPGSPPGEDDKPWVPLTRVPSRMLVLTGDVDGDFDVEDYLPKINLKSSSGLPYVGRTKGETIGEMIAISNQFLRELSTLLKQGAGTKGSNKKKLLSMLSDYWYLSCGLLFPRAERYRQSTWLTKTRNIWSAPSPTHLMISMITWPVMSNSPNNVLNIEGCPSVYKFNPFRGGLNRIVEWILAPEEPKALVYADNIYIVHSNTWYSIDLEKGEANCTRQHMQAAMYYILTRGWSDNGDPMFNQTWATFAMNTAPALVVDSSCLIMNLQIKTYGQGSGNAATFINNHLLSTLALDQWNLMRQPRPDSEEFKSIEDKLGINFKIERSIDDIRGKLRQLVPLAQPGYLSGGVEPEQSSPTVELDLLGWSATYSKDLGIYVPVLDKERLFSSAAYPKGVENKSLKSKVGIEQAYKVVRYEALRLVGGWNYPLLNKACKNNAGAARRHLEAKGLPLDEFLAEWSELSEFGEAFEGFNTKLTVTSESLAELNKPVPPKPPNVNRPVNTGGLKAVSNAVRTGRYRNEAGLSGLVLLATARSRLQEPVKAKAEAEKLHKSKPDDPYADWFERSETLSDLLEKADIASKVAHSALVETSDALEAVQSTSVYTPKYPEVKNPQTASNPVVGLHLPAKRATGVQAALLGAGTSRPMGMEAPTRSKNAVKMAKRRQRRKESRQ</sequence>
<dbReference type="EMBL" id="U62661">
    <property type="protein sequence ID" value="AAB68518.1"/>
    <property type="molecule type" value="Genomic_RNA"/>
</dbReference>
<dbReference type="InterPro" id="IPR046813">
    <property type="entry name" value="Birnavirus_RdRp_thumb_sf"/>
</dbReference>
<evidence type="ECO:0000256" key="2">
    <source>
        <dbReference type="ARBA" id="ARBA00011314"/>
    </source>
</evidence>
<dbReference type="InterPro" id="IPR046814">
    <property type="entry name" value="Avibirnavurs_RdRp_C_sf"/>
</dbReference>
<dbReference type="GO" id="GO:0019079">
    <property type="term" value="P:viral genome replication"/>
    <property type="evidence" value="ECO:0007669"/>
    <property type="project" value="InterPro"/>
</dbReference>
<feature type="region of interest" description="Disordered" evidence="16">
    <location>
        <begin position="704"/>
        <end position="723"/>
    </location>
</feature>
<evidence type="ECO:0000256" key="13">
    <source>
        <dbReference type="ARBA" id="ARBA00023134"/>
    </source>
</evidence>
<evidence type="ECO:0000313" key="20">
    <source>
        <dbReference type="EMBL" id="AAB68518.1"/>
    </source>
</evidence>
<dbReference type="PROSITE" id="PS50524">
    <property type="entry name" value="RDRP_DSRNA_BIR"/>
    <property type="match status" value="1"/>
</dbReference>
<dbReference type="InterPro" id="IPR046752">
    <property type="entry name" value="Birnavirus_RdRp_thumb"/>
</dbReference>
<dbReference type="Pfam" id="PF20489">
    <property type="entry name" value="Birna_RdRp_C"/>
    <property type="match status" value="1"/>
</dbReference>
<dbReference type="GO" id="GO:0005525">
    <property type="term" value="F:GTP binding"/>
    <property type="evidence" value="ECO:0007669"/>
    <property type="project" value="UniProtKB-KW"/>
</dbReference>
<protein>
    <recommendedName>
        <fullName evidence="4">RNA-directed RNA polymerase</fullName>
        <ecNumber evidence="3">2.7.7.48</ecNumber>
    </recommendedName>
    <alternativeName>
        <fullName evidence="15">Protein VP1</fullName>
    </alternativeName>
</protein>
<dbReference type="InterPro" id="IPR046812">
    <property type="entry name" value="Birnavirus_RdRp_palm_sf"/>
</dbReference>
<evidence type="ECO:0000256" key="10">
    <source>
        <dbReference type="ARBA" id="ARBA00022741"/>
    </source>
</evidence>
<comment type="subcellular location">
    <subcellularLocation>
        <location evidence="1">Virion</location>
    </subcellularLocation>
</comment>
<evidence type="ECO:0000259" key="18">
    <source>
        <dbReference type="Pfam" id="PF20488"/>
    </source>
</evidence>
<evidence type="ECO:0000256" key="12">
    <source>
        <dbReference type="ARBA" id="ARBA00022953"/>
    </source>
</evidence>
<comment type="subunit">
    <text evidence="2">Interacts with VP3 in the cytoplasm.</text>
</comment>
<evidence type="ECO:0000256" key="9">
    <source>
        <dbReference type="ARBA" id="ARBA00022695"/>
    </source>
</evidence>